<keyword evidence="8 10" id="KW-1133">Transmembrane helix</keyword>
<keyword evidence="10" id="KW-0406">Ion transport</keyword>
<dbReference type="Proteomes" id="UP001448207">
    <property type="component" value="Unassembled WGS sequence"/>
</dbReference>
<dbReference type="InterPro" id="IPR018303">
    <property type="entry name" value="ATPase_P-typ_P_site"/>
</dbReference>
<feature type="domain" description="Cation-transporting P-type ATPase N-terminal" evidence="12">
    <location>
        <begin position="52"/>
        <end position="113"/>
    </location>
</feature>
<keyword evidence="14" id="KW-1185">Reference proteome</keyword>
<accession>A0ABR3B8P7</accession>
<keyword evidence="4 10" id="KW-0812">Transmembrane</keyword>
<dbReference type="SUPFAM" id="SSF56784">
    <property type="entry name" value="HAD-like"/>
    <property type="match status" value="1"/>
</dbReference>
<evidence type="ECO:0000256" key="9">
    <source>
        <dbReference type="ARBA" id="ARBA00023136"/>
    </source>
</evidence>
<dbReference type="NCBIfam" id="TIGR01494">
    <property type="entry name" value="ATPase_P-type"/>
    <property type="match status" value="2"/>
</dbReference>
<evidence type="ECO:0000256" key="6">
    <source>
        <dbReference type="ARBA" id="ARBA00022840"/>
    </source>
</evidence>
<evidence type="ECO:0000313" key="14">
    <source>
        <dbReference type="Proteomes" id="UP001448207"/>
    </source>
</evidence>
<dbReference type="InterPro" id="IPR044492">
    <property type="entry name" value="P_typ_ATPase_HD_dom"/>
</dbReference>
<dbReference type="SFLD" id="SFLDG00002">
    <property type="entry name" value="C1.7:_P-type_atpase_like"/>
    <property type="match status" value="1"/>
</dbReference>
<comment type="caution">
    <text evidence="13">The sequence shown here is derived from an EMBL/GenBank/DDBJ whole genome shotgun (WGS) entry which is preliminary data.</text>
</comment>
<evidence type="ECO:0000256" key="1">
    <source>
        <dbReference type="ARBA" id="ARBA00003417"/>
    </source>
</evidence>
<comment type="function">
    <text evidence="1">The plasma membrane ATPase of plants and fungi is a hydrogen ion pump. The proton gradient it generates drives the active transport of nutrients by H(+)-symport. The resulting external acidification and/or internal alkinization may mediate growth responses.</text>
</comment>
<dbReference type="InterPro" id="IPR036412">
    <property type="entry name" value="HAD-like_sf"/>
</dbReference>
<dbReference type="InterPro" id="IPR023298">
    <property type="entry name" value="ATPase_P-typ_TM_dom_sf"/>
</dbReference>
<keyword evidence="7 10" id="KW-1278">Translocase</keyword>
<dbReference type="SFLD" id="SFLDS00003">
    <property type="entry name" value="Haloacid_Dehalogenase"/>
    <property type="match status" value="1"/>
</dbReference>
<evidence type="ECO:0000256" key="8">
    <source>
        <dbReference type="ARBA" id="ARBA00022989"/>
    </source>
</evidence>
<dbReference type="SUPFAM" id="SSF81665">
    <property type="entry name" value="Calcium ATPase, transmembrane domain M"/>
    <property type="match status" value="1"/>
</dbReference>
<proteinExistence type="inferred from homology"/>
<feature type="transmembrane region" description="Helical" evidence="10">
    <location>
        <begin position="114"/>
        <end position="133"/>
    </location>
</feature>
<feature type="compositionally biased region" description="Low complexity" evidence="11">
    <location>
        <begin position="878"/>
        <end position="890"/>
    </location>
</feature>
<dbReference type="Pfam" id="PF00702">
    <property type="entry name" value="Hydrolase"/>
    <property type="match status" value="1"/>
</dbReference>
<keyword evidence="10" id="KW-0813">Transport</keyword>
<feature type="compositionally biased region" description="Basic and acidic residues" evidence="11">
    <location>
        <begin position="891"/>
        <end position="905"/>
    </location>
</feature>
<dbReference type="InterPro" id="IPR004014">
    <property type="entry name" value="ATPase_P-typ_cation-transptr_N"/>
</dbReference>
<feature type="transmembrane region" description="Helical" evidence="10">
    <location>
        <begin position="86"/>
        <end position="108"/>
    </location>
</feature>
<keyword evidence="6 10" id="KW-0067">ATP-binding</keyword>
<feature type="transmembrane region" description="Helical" evidence="10">
    <location>
        <begin position="733"/>
        <end position="759"/>
    </location>
</feature>
<dbReference type="Pfam" id="PF00122">
    <property type="entry name" value="E1-E2_ATPase"/>
    <property type="match status" value="1"/>
</dbReference>
<dbReference type="EMBL" id="JBCLYO010000003">
    <property type="protein sequence ID" value="KAL0091921.1"/>
    <property type="molecule type" value="Genomic_DNA"/>
</dbReference>
<dbReference type="InterPro" id="IPR023214">
    <property type="entry name" value="HAD_sf"/>
</dbReference>
<name>A0ABR3B8P7_PHYBL</name>
<evidence type="ECO:0000256" key="3">
    <source>
        <dbReference type="ARBA" id="ARBA00008804"/>
    </source>
</evidence>
<dbReference type="SUPFAM" id="SSF81653">
    <property type="entry name" value="Calcium ATPase, transduction domain A"/>
    <property type="match status" value="1"/>
</dbReference>
<dbReference type="InterPro" id="IPR006534">
    <property type="entry name" value="P-type_ATPase_IIIA"/>
</dbReference>
<keyword evidence="10" id="KW-0460">Magnesium</keyword>
<feature type="transmembrane region" description="Helical" evidence="10">
    <location>
        <begin position="314"/>
        <end position="336"/>
    </location>
</feature>
<evidence type="ECO:0000256" key="11">
    <source>
        <dbReference type="SAM" id="MobiDB-lite"/>
    </source>
</evidence>
<feature type="transmembrane region" description="Helical" evidence="10">
    <location>
        <begin position="701"/>
        <end position="721"/>
    </location>
</feature>
<evidence type="ECO:0000256" key="4">
    <source>
        <dbReference type="ARBA" id="ARBA00022692"/>
    </source>
</evidence>
<evidence type="ECO:0000259" key="12">
    <source>
        <dbReference type="SMART" id="SM00831"/>
    </source>
</evidence>
<dbReference type="PROSITE" id="PS00154">
    <property type="entry name" value="ATPASE_E1_E2"/>
    <property type="match status" value="1"/>
</dbReference>
<protein>
    <recommendedName>
        <fullName evidence="10">Plasma membrane ATPase</fullName>
        <ecNumber evidence="10">7.1.2.1</ecNumber>
    </recommendedName>
</protein>
<comment type="subcellular location">
    <subcellularLocation>
        <location evidence="10">Cell membrane</location>
        <topology evidence="10">Multi-pass membrane protein</topology>
    </subcellularLocation>
    <subcellularLocation>
        <location evidence="2">Membrane</location>
        <topology evidence="2">Multi-pass membrane protein</topology>
    </subcellularLocation>
</comment>
<sequence length="912" mass="100529">MVFNRNRDSEEANAMPMLATHEEAIPLNPSQPSDNQEKGGWVDEIPPHLEPYLHTIPTQGLSESEVAERQTRFGRNELIEKKRNKIAHFMSFFTGAIAYLMEISIILTAITNDWIDFGIILAMLIINAMIGYIEESKAESAVAALKNSLALKSRCWRSGRLTEIEARDIVIGDIIVLRLGDIVPADARLLGLGSTGETAESDLLVDQSALTGESLPARKKLGSIVYSSSIVKQGQQLAIVVRTGHHTFIGRAASLMTVTTDAGHFQKVINYIGNFLIVASVVLVSIIFIYDLVEQKVKFGVVTSQHVLQALNEMVVLTIAAIPVGLPTVMSVTMAIGAKQLAKRQVIVKRLTAVEELASVSILCSDKTGTLTLNELTFDEPYLKAPFVKSDILLYSYLASEPATHDPIEVAVRAAAQKGNPKISPNDSGHAEGYHVTSFMPFNPADKMSRATIQHLESEKVFRVAKGAPQVILALVGGDSEAERKVDELASRGLRSLGIACTKLGTNDEWQLVGMLSLIDPPRHDSADTIRECAKYGISVKMITGDQTSIAKEVAGRLGMGNSIMDADHLVDHNKSEQEVAEECLRVDGFARVIPEHKYRVVELLQGMGYFVAMTGDGVNDAAALKKSNVGIAVHGSTDAARSASDIVLLAPGLSAIIEGIKTSRIIFQRLRSYALYRITSTIHFLVFFFIVTLVEDWQMPPIFLILISVLNDAATLIMAVDNVSISLKPDMWRLGLLIVLSCVLAVVLSIFSFAHFYIFRDIFHVTPGQLSSIMYLHISSAPHFVIFSTRIESFFWNNIPSWPFTLVVLATQFVALILSVYGVFGKIPNVEPIGWPRGMIIMAISIGTFMVVDLVKVFTIRLWNRFADKQRKPNIPQGRAQRFQQQQNEQHSRTGYDRAERRESVNSVISF</sequence>
<dbReference type="SFLD" id="SFLDF00027">
    <property type="entry name" value="p-type_atpase"/>
    <property type="match status" value="1"/>
</dbReference>
<feature type="transmembrane region" description="Helical" evidence="10">
    <location>
        <begin position="802"/>
        <end position="825"/>
    </location>
</feature>
<dbReference type="InterPro" id="IPR059000">
    <property type="entry name" value="ATPase_P-type_domA"/>
</dbReference>
<dbReference type="EC" id="7.1.2.1" evidence="10"/>
<dbReference type="CDD" id="cd02076">
    <property type="entry name" value="P-type_ATPase_H"/>
    <property type="match status" value="1"/>
</dbReference>
<feature type="transmembrane region" description="Helical" evidence="10">
    <location>
        <begin position="675"/>
        <end position="695"/>
    </location>
</feature>
<feature type="transmembrane region" description="Helical" evidence="10">
    <location>
        <begin position="771"/>
        <end position="790"/>
    </location>
</feature>
<dbReference type="Gene3D" id="3.40.50.1000">
    <property type="entry name" value="HAD superfamily/HAD-like"/>
    <property type="match status" value="1"/>
</dbReference>
<dbReference type="InterPro" id="IPR023299">
    <property type="entry name" value="ATPase_P-typ_cyto_dom_N"/>
</dbReference>
<dbReference type="PRINTS" id="PR00120">
    <property type="entry name" value="HATPASE"/>
</dbReference>
<dbReference type="NCBIfam" id="TIGR01647">
    <property type="entry name" value="ATPase-IIIA_H"/>
    <property type="match status" value="1"/>
</dbReference>
<dbReference type="Gene3D" id="1.20.1110.10">
    <property type="entry name" value="Calcium-transporting ATPase, transmembrane domain"/>
    <property type="match status" value="1"/>
</dbReference>
<feature type="region of interest" description="Disordered" evidence="11">
    <location>
        <begin position="876"/>
        <end position="912"/>
    </location>
</feature>
<dbReference type="Gene3D" id="3.40.1110.10">
    <property type="entry name" value="Calcium-transporting ATPase, cytoplasmic domain N"/>
    <property type="match status" value="1"/>
</dbReference>
<evidence type="ECO:0000256" key="10">
    <source>
        <dbReference type="RuleBase" id="RU362083"/>
    </source>
</evidence>
<keyword evidence="10" id="KW-0375">Hydrogen ion transport</keyword>
<evidence type="ECO:0000256" key="2">
    <source>
        <dbReference type="ARBA" id="ARBA00004141"/>
    </source>
</evidence>
<dbReference type="PANTHER" id="PTHR42861">
    <property type="entry name" value="CALCIUM-TRANSPORTING ATPASE"/>
    <property type="match status" value="1"/>
</dbReference>
<feature type="transmembrane region" description="Helical" evidence="10">
    <location>
        <begin position="271"/>
        <end position="290"/>
    </location>
</feature>
<dbReference type="InterPro" id="IPR008250">
    <property type="entry name" value="ATPase_P-typ_transduc_dom_A_sf"/>
</dbReference>
<gene>
    <name evidence="13" type="ORF">J3Q64DRAFT_1725872</name>
</gene>
<dbReference type="Gene3D" id="2.70.150.10">
    <property type="entry name" value="Calcium-transporting ATPase, cytoplasmic transduction domain A"/>
    <property type="match status" value="1"/>
</dbReference>
<evidence type="ECO:0000313" key="13">
    <source>
        <dbReference type="EMBL" id="KAL0091921.1"/>
    </source>
</evidence>
<dbReference type="SMART" id="SM00831">
    <property type="entry name" value="Cation_ATPase_N"/>
    <property type="match status" value="1"/>
</dbReference>
<evidence type="ECO:0000256" key="5">
    <source>
        <dbReference type="ARBA" id="ARBA00022741"/>
    </source>
</evidence>
<keyword evidence="5 10" id="KW-0547">Nucleotide-binding</keyword>
<keyword evidence="9 10" id="KW-0472">Membrane</keyword>
<organism evidence="13 14">
    <name type="scientific">Phycomyces blakesleeanus</name>
    <dbReference type="NCBI Taxonomy" id="4837"/>
    <lineage>
        <taxon>Eukaryota</taxon>
        <taxon>Fungi</taxon>
        <taxon>Fungi incertae sedis</taxon>
        <taxon>Mucoromycota</taxon>
        <taxon>Mucoromycotina</taxon>
        <taxon>Mucoromycetes</taxon>
        <taxon>Mucorales</taxon>
        <taxon>Phycomycetaceae</taxon>
        <taxon>Phycomyces</taxon>
    </lineage>
</organism>
<reference evidence="13 14" key="1">
    <citation type="submission" date="2024-04" db="EMBL/GenBank/DDBJ databases">
        <title>Symmetric and asymmetric DNA N6-adenine methylation regulates different biological responses in Mucorales.</title>
        <authorList>
            <consortium name="Lawrence Berkeley National Laboratory"/>
            <person name="Lax C."/>
            <person name="Mondo S.J."/>
            <person name="Osorio-Concepcion M."/>
            <person name="Muszewska A."/>
            <person name="Corrochano-Luque M."/>
            <person name="Gutierrez G."/>
            <person name="Riley R."/>
            <person name="Lipzen A."/>
            <person name="Guo J."/>
            <person name="Hundley H."/>
            <person name="Amirebrahimi M."/>
            <person name="Ng V."/>
            <person name="Lorenzo-Gutierrez D."/>
            <person name="Binder U."/>
            <person name="Yang J."/>
            <person name="Song Y."/>
            <person name="Canovas D."/>
            <person name="Navarro E."/>
            <person name="Freitag M."/>
            <person name="Gabaldon T."/>
            <person name="Grigoriev I.V."/>
            <person name="Corrochano L.M."/>
            <person name="Nicolas F.E."/>
            <person name="Garre V."/>
        </authorList>
    </citation>
    <scope>NUCLEOTIDE SEQUENCE [LARGE SCALE GENOMIC DNA]</scope>
    <source>
        <strain evidence="13 14">L51</strain>
    </source>
</reference>
<evidence type="ECO:0000256" key="7">
    <source>
        <dbReference type="ARBA" id="ARBA00022967"/>
    </source>
</evidence>
<dbReference type="PRINTS" id="PR00119">
    <property type="entry name" value="CATATPASE"/>
</dbReference>
<comment type="similarity">
    <text evidence="3 10">Belongs to the cation transport ATPase (P-type) (TC 3.A.3) family. Type IIIA subfamily.</text>
</comment>
<dbReference type="Pfam" id="PF00690">
    <property type="entry name" value="Cation_ATPase_N"/>
    <property type="match status" value="1"/>
</dbReference>
<feature type="transmembrane region" description="Helical" evidence="10">
    <location>
        <begin position="840"/>
        <end position="864"/>
    </location>
</feature>
<comment type="catalytic activity">
    <reaction evidence="10">
        <text>ATP + H2O + H(+)(in) = ADP + phosphate + 2 H(+)(out)</text>
        <dbReference type="Rhea" id="RHEA:20852"/>
        <dbReference type="ChEBI" id="CHEBI:15377"/>
        <dbReference type="ChEBI" id="CHEBI:15378"/>
        <dbReference type="ChEBI" id="CHEBI:30616"/>
        <dbReference type="ChEBI" id="CHEBI:43474"/>
        <dbReference type="ChEBI" id="CHEBI:456216"/>
        <dbReference type="EC" id="7.1.2.1"/>
    </reaction>
</comment>
<dbReference type="InterPro" id="IPR001757">
    <property type="entry name" value="P_typ_ATPase"/>
</dbReference>